<keyword evidence="2" id="KW-0031">Aminopeptidase</keyword>
<dbReference type="InterPro" id="IPR051464">
    <property type="entry name" value="Peptidase_M42_aminopept"/>
</dbReference>
<dbReference type="AlphaFoldDB" id="A0A2R7Y863"/>
<dbReference type="GO" id="GO:0004177">
    <property type="term" value="F:aminopeptidase activity"/>
    <property type="evidence" value="ECO:0007669"/>
    <property type="project" value="UniProtKB-UniRule"/>
</dbReference>
<evidence type="ECO:0000313" key="9">
    <source>
        <dbReference type="EMBL" id="PUA33499.1"/>
    </source>
</evidence>
<feature type="binding site" evidence="8">
    <location>
        <position position="187"/>
    </location>
    <ligand>
        <name>Zn(2+)</name>
        <dbReference type="ChEBI" id="CHEBI:29105"/>
        <label>2</label>
    </ligand>
</feature>
<dbReference type="PANTHER" id="PTHR32481">
    <property type="entry name" value="AMINOPEPTIDASE"/>
    <property type="match status" value="1"/>
</dbReference>
<evidence type="ECO:0000256" key="4">
    <source>
        <dbReference type="ARBA" id="ARBA00022723"/>
    </source>
</evidence>
<dbReference type="InterPro" id="IPR008007">
    <property type="entry name" value="Peptidase_M42"/>
</dbReference>
<evidence type="ECO:0000256" key="1">
    <source>
        <dbReference type="ARBA" id="ARBA00006272"/>
    </source>
</evidence>
<feature type="binding site" evidence="8">
    <location>
        <position position="73"/>
    </location>
    <ligand>
        <name>Zn(2+)</name>
        <dbReference type="ChEBI" id="CHEBI:29105"/>
        <label>1</label>
    </ligand>
</feature>
<comment type="caution">
    <text evidence="9">The sequence shown here is derived from an EMBL/GenBank/DDBJ whole genome shotgun (WGS) entry which is preliminary data.</text>
</comment>
<gene>
    <name evidence="9" type="ORF">B7O98_03520</name>
</gene>
<dbReference type="EMBL" id="NBVN01000002">
    <property type="protein sequence ID" value="PUA33499.1"/>
    <property type="molecule type" value="Genomic_DNA"/>
</dbReference>
<dbReference type="SUPFAM" id="SSF53187">
    <property type="entry name" value="Zn-dependent exopeptidases"/>
    <property type="match status" value="1"/>
</dbReference>
<protein>
    <submittedName>
        <fullName evidence="9">Peptidase M42</fullName>
    </submittedName>
</protein>
<keyword evidence="5" id="KW-0378">Hydrolase</keyword>
<dbReference type="CDD" id="cd05656">
    <property type="entry name" value="M42_Frv"/>
    <property type="match status" value="1"/>
</dbReference>
<reference evidence="9 10" key="1">
    <citation type="journal article" date="2018" name="Syst. Appl. Microbiol.">
        <title>A new symbiotic nanoarchaeote (Candidatus Nanoclepta minutus) and its host (Zestosphaera tikiterensis gen. nov., sp. nov.) from a New Zealand hot spring.</title>
        <authorList>
            <person name="St John E."/>
            <person name="Liu Y."/>
            <person name="Podar M."/>
            <person name="Stott M.B."/>
            <person name="Meneghin J."/>
            <person name="Chen Z."/>
            <person name="Lagutin K."/>
            <person name="Mitchell K."/>
            <person name="Reysenbach A.L."/>
        </authorList>
    </citation>
    <scope>NUCLEOTIDE SEQUENCE [LARGE SCALE GENOMIC DNA]</scope>
    <source>
        <strain evidence="9">NZ3</strain>
    </source>
</reference>
<dbReference type="PANTHER" id="PTHR32481:SF0">
    <property type="entry name" value="AMINOPEPTIDASE YPDE-RELATED"/>
    <property type="match status" value="1"/>
</dbReference>
<organism evidence="9 10">
    <name type="scientific">Zestosphaera tikiterensis</name>
    <dbReference type="NCBI Taxonomy" id="1973259"/>
    <lineage>
        <taxon>Archaea</taxon>
        <taxon>Thermoproteota</taxon>
        <taxon>Thermoprotei</taxon>
        <taxon>Desulfurococcales</taxon>
        <taxon>Desulfurococcaceae</taxon>
        <taxon>Zestosphaera</taxon>
    </lineage>
</organism>
<dbReference type="Proteomes" id="UP000244093">
    <property type="component" value="Unassembled WGS sequence"/>
</dbReference>
<proteinExistence type="inferred from homology"/>
<keyword evidence="4 8" id="KW-0479">Metal-binding</keyword>
<evidence type="ECO:0000256" key="6">
    <source>
        <dbReference type="PIRNR" id="PIRNR001123"/>
    </source>
</evidence>
<feature type="binding site" evidence="8">
    <location>
        <position position="218"/>
    </location>
    <ligand>
        <name>Zn(2+)</name>
        <dbReference type="ChEBI" id="CHEBI:29105"/>
        <label>2</label>
    </ligand>
</feature>
<sequence>MSREERLTKDEVFTLLKKLSEPVGPSGYEGEVRGIVVDFLKNVADSVWIDTLGNVIAVKKASSSDGKMMFAAHMDEIGLFVSHIDEKGYLRVLPIGGVTERSLIYQRVLVKTRDGRYVRGVVGLKPPHIAKPEEARQVPELKELFVDVGASSRDEVMKLGVRVGDVVVFDRDLVMLSRDRVSGKALDDRVGLTVMLKAFELIEPKEVDVYAIATVQEEVGLKGAKTSAFSISPDVAIALDVTIASDVPGVSEHEWCTQLGKGPAIKIADGRYASGLIANPEVVNMLVKVAEESGIPYQMEVLAGGTTDASEIALNKEGVPAGVISIPSRYIHSPVEVVDLLDVINAVKLSKAFAEKITTSWVKTLKGFKIK</sequence>
<dbReference type="PIRSF" id="PIRSF001123">
    <property type="entry name" value="PepA_GA"/>
    <property type="match status" value="1"/>
</dbReference>
<name>A0A2R7Y863_9CREN</name>
<comment type="similarity">
    <text evidence="1 6">Belongs to the peptidase M42 family.</text>
</comment>
<feature type="active site" description="Proton acceptor" evidence="7">
    <location>
        <position position="217"/>
    </location>
</feature>
<feature type="binding site" evidence="8">
    <location>
        <position position="240"/>
    </location>
    <ligand>
        <name>Zn(2+)</name>
        <dbReference type="ChEBI" id="CHEBI:29105"/>
        <label>1</label>
    </ligand>
</feature>
<feature type="binding site" evidence="8">
    <location>
        <position position="187"/>
    </location>
    <ligand>
        <name>Zn(2+)</name>
        <dbReference type="ChEBI" id="CHEBI:29105"/>
        <label>1</label>
    </ligand>
</feature>
<dbReference type="Gene3D" id="2.40.30.40">
    <property type="entry name" value="Peptidase M42, domain 2"/>
    <property type="match status" value="1"/>
</dbReference>
<dbReference type="InterPro" id="IPR023367">
    <property type="entry name" value="Peptidase_M42_dom2"/>
</dbReference>
<evidence type="ECO:0000313" key="10">
    <source>
        <dbReference type="Proteomes" id="UP000244093"/>
    </source>
</evidence>
<dbReference type="Pfam" id="PF05343">
    <property type="entry name" value="Peptidase_M42"/>
    <property type="match status" value="1"/>
</dbReference>
<dbReference type="SUPFAM" id="SSF101821">
    <property type="entry name" value="Aminopeptidase/glucanase lid domain"/>
    <property type="match status" value="1"/>
</dbReference>
<evidence type="ECO:0000256" key="2">
    <source>
        <dbReference type="ARBA" id="ARBA00022438"/>
    </source>
</evidence>
<comment type="cofactor">
    <cofactor evidence="8">
        <name>a divalent metal cation</name>
        <dbReference type="ChEBI" id="CHEBI:60240"/>
    </cofactor>
    <text evidence="8">Binds 2 divalent metal cations per subunit.</text>
</comment>
<evidence type="ECO:0000256" key="5">
    <source>
        <dbReference type="ARBA" id="ARBA00022801"/>
    </source>
</evidence>
<feature type="binding site" evidence="8">
    <location>
        <position position="332"/>
    </location>
    <ligand>
        <name>Zn(2+)</name>
        <dbReference type="ChEBI" id="CHEBI:29105"/>
        <label>2</label>
    </ligand>
</feature>
<dbReference type="GO" id="GO:0046872">
    <property type="term" value="F:metal ion binding"/>
    <property type="evidence" value="ECO:0007669"/>
    <property type="project" value="UniProtKB-UniRule"/>
</dbReference>
<accession>A0A2R7Y863</accession>
<evidence type="ECO:0000256" key="8">
    <source>
        <dbReference type="PIRSR" id="PIRSR001123-2"/>
    </source>
</evidence>
<dbReference type="Gene3D" id="3.40.630.10">
    <property type="entry name" value="Zn peptidases"/>
    <property type="match status" value="1"/>
</dbReference>
<evidence type="ECO:0000256" key="3">
    <source>
        <dbReference type="ARBA" id="ARBA00022670"/>
    </source>
</evidence>
<evidence type="ECO:0000256" key="7">
    <source>
        <dbReference type="PIRSR" id="PIRSR001123-1"/>
    </source>
</evidence>
<dbReference type="GO" id="GO:0006508">
    <property type="term" value="P:proteolysis"/>
    <property type="evidence" value="ECO:0007669"/>
    <property type="project" value="UniProtKB-KW"/>
</dbReference>
<keyword evidence="3" id="KW-0645">Protease</keyword>